<reference evidence="2" key="1">
    <citation type="submission" date="2019-08" db="EMBL/GenBank/DDBJ databases">
        <authorList>
            <person name="Kucharzyk K."/>
            <person name="Murdoch R.W."/>
            <person name="Higgins S."/>
            <person name="Loffler F."/>
        </authorList>
    </citation>
    <scope>NUCLEOTIDE SEQUENCE</scope>
</reference>
<feature type="compositionally biased region" description="Basic and acidic residues" evidence="1">
    <location>
        <begin position="245"/>
        <end position="256"/>
    </location>
</feature>
<protein>
    <submittedName>
        <fullName evidence="2">Uncharacterized protein</fullName>
    </submittedName>
</protein>
<feature type="region of interest" description="Disordered" evidence="1">
    <location>
        <begin position="1"/>
        <end position="368"/>
    </location>
</feature>
<feature type="compositionally biased region" description="Basic and acidic residues" evidence="1">
    <location>
        <begin position="182"/>
        <end position="193"/>
    </location>
</feature>
<comment type="caution">
    <text evidence="2">The sequence shown here is derived from an EMBL/GenBank/DDBJ whole genome shotgun (WGS) entry which is preliminary data.</text>
</comment>
<proteinExistence type="predicted"/>
<evidence type="ECO:0000313" key="2">
    <source>
        <dbReference type="EMBL" id="MPM11237.1"/>
    </source>
</evidence>
<gene>
    <name evidence="2" type="ORF">SDC9_57576</name>
</gene>
<name>A0A644X5K7_9ZZZZ</name>
<sequence length="368" mass="37844">MEAAAVEQAGDAGRGGGIGQQTDQDGADEAADQVHADDVERVVVAEAELQRDGQRAQRADPDTEEQGAHRRDGVGGGGDADQAGDHTGGGPQGGGVTVADPLHDEPADDRRGGGGESVDERGGGDPVGAQRGPGVEAEPADEQQGGAEHHRDQVAGPDRGPAEALTLAEDDGESQPRSTGVDVDRGATGEVDRLQLVGDPAADHGAVGGGEGEDPVGHREVDDARPDQREDDPGTEFHPVGDGAGDQRDRDDREGGLEGDEGEGGDGAGHGVLVHQAPEPGGLERIAQQTEAAQGVAERCRVPEEHPEHSDPGKGGERHHHHVQRVLRTGHAAVEEGERGCRHQQHQRGTDQYPGGVAGIDGSVHGDQ</sequence>
<feature type="compositionally biased region" description="Gly residues" evidence="1">
    <location>
        <begin position="86"/>
        <end position="96"/>
    </location>
</feature>
<feature type="compositionally biased region" description="Basic and acidic residues" evidence="1">
    <location>
        <begin position="32"/>
        <end position="73"/>
    </location>
</feature>
<dbReference type="AlphaFoldDB" id="A0A644X5K7"/>
<dbReference type="EMBL" id="VSSQ01001803">
    <property type="protein sequence ID" value="MPM11237.1"/>
    <property type="molecule type" value="Genomic_DNA"/>
</dbReference>
<feature type="compositionally biased region" description="Basic and acidic residues" evidence="1">
    <location>
        <begin position="101"/>
        <end position="123"/>
    </location>
</feature>
<feature type="compositionally biased region" description="Basic and acidic residues" evidence="1">
    <location>
        <begin position="298"/>
        <end position="316"/>
    </location>
</feature>
<organism evidence="2">
    <name type="scientific">bioreactor metagenome</name>
    <dbReference type="NCBI Taxonomy" id="1076179"/>
    <lineage>
        <taxon>unclassified sequences</taxon>
        <taxon>metagenomes</taxon>
        <taxon>ecological metagenomes</taxon>
    </lineage>
</organism>
<feature type="compositionally biased region" description="Basic and acidic residues" evidence="1">
    <location>
        <begin position="215"/>
        <end position="232"/>
    </location>
</feature>
<accession>A0A644X5K7</accession>
<evidence type="ECO:0000256" key="1">
    <source>
        <dbReference type="SAM" id="MobiDB-lite"/>
    </source>
</evidence>